<name>A0A8X6U884_NEPPI</name>
<dbReference type="EMBL" id="BMAW01076682">
    <property type="protein sequence ID" value="GFU02639.1"/>
    <property type="molecule type" value="Genomic_DNA"/>
</dbReference>
<comment type="caution">
    <text evidence="2">The sequence shown here is derived from an EMBL/GenBank/DDBJ whole genome shotgun (WGS) entry which is preliminary data.</text>
</comment>
<feature type="region of interest" description="Disordered" evidence="1">
    <location>
        <begin position="144"/>
        <end position="166"/>
    </location>
</feature>
<gene>
    <name evidence="2" type="ORF">NPIL_368361</name>
</gene>
<dbReference type="Proteomes" id="UP000887013">
    <property type="component" value="Unassembled WGS sequence"/>
</dbReference>
<accession>A0A8X6U884</accession>
<dbReference type="Pfam" id="PF01359">
    <property type="entry name" value="Transposase_1"/>
    <property type="match status" value="1"/>
</dbReference>
<dbReference type="InterPro" id="IPR036397">
    <property type="entry name" value="RNaseH_sf"/>
</dbReference>
<sequence>MQRICTIILSVGGNHSIASGKSLEDLEAHCKWVLPEESKLQRFTICSSSLLRHKKARYLNQILIHVEKCVLCSKSKRTHWSFPGSVACVPKQNVHQQKLQLCIWWTSAGIAHFEFLQNSKKNPGRGVPVAKGCSCTASEAASAIQQERSDNSSRQHQFSYGESGHRGDQYTLLESFTSSFLIPEHREIRLPPAPGLR</sequence>
<evidence type="ECO:0000313" key="3">
    <source>
        <dbReference type="Proteomes" id="UP000887013"/>
    </source>
</evidence>
<evidence type="ECO:0000256" key="1">
    <source>
        <dbReference type="SAM" id="MobiDB-lite"/>
    </source>
</evidence>
<protein>
    <submittedName>
        <fullName evidence="2">Uncharacterized protein</fullName>
    </submittedName>
</protein>
<dbReference type="GO" id="GO:0003676">
    <property type="term" value="F:nucleic acid binding"/>
    <property type="evidence" value="ECO:0007669"/>
    <property type="project" value="InterPro"/>
</dbReference>
<organism evidence="2 3">
    <name type="scientific">Nephila pilipes</name>
    <name type="common">Giant wood spider</name>
    <name type="synonym">Nephila maculata</name>
    <dbReference type="NCBI Taxonomy" id="299642"/>
    <lineage>
        <taxon>Eukaryota</taxon>
        <taxon>Metazoa</taxon>
        <taxon>Ecdysozoa</taxon>
        <taxon>Arthropoda</taxon>
        <taxon>Chelicerata</taxon>
        <taxon>Arachnida</taxon>
        <taxon>Araneae</taxon>
        <taxon>Araneomorphae</taxon>
        <taxon>Entelegynae</taxon>
        <taxon>Araneoidea</taxon>
        <taxon>Nephilidae</taxon>
        <taxon>Nephila</taxon>
    </lineage>
</organism>
<keyword evidence="3" id="KW-1185">Reference proteome</keyword>
<reference evidence="2" key="1">
    <citation type="submission" date="2020-08" db="EMBL/GenBank/DDBJ databases">
        <title>Multicomponent nature underlies the extraordinary mechanical properties of spider dragline silk.</title>
        <authorList>
            <person name="Kono N."/>
            <person name="Nakamura H."/>
            <person name="Mori M."/>
            <person name="Yoshida Y."/>
            <person name="Ohtoshi R."/>
            <person name="Malay A.D."/>
            <person name="Moran D.A.P."/>
            <person name="Tomita M."/>
            <person name="Numata K."/>
            <person name="Arakawa K."/>
        </authorList>
    </citation>
    <scope>NUCLEOTIDE SEQUENCE</scope>
</reference>
<evidence type="ECO:0000313" key="2">
    <source>
        <dbReference type="EMBL" id="GFU02639.1"/>
    </source>
</evidence>
<proteinExistence type="predicted"/>
<dbReference type="InterPro" id="IPR001888">
    <property type="entry name" value="Transposase_1"/>
</dbReference>
<dbReference type="AlphaFoldDB" id="A0A8X6U884"/>
<dbReference type="Gene3D" id="3.30.420.10">
    <property type="entry name" value="Ribonuclease H-like superfamily/Ribonuclease H"/>
    <property type="match status" value="1"/>
</dbReference>